<dbReference type="PROSITE" id="PS51186">
    <property type="entry name" value="GNAT"/>
    <property type="match status" value="1"/>
</dbReference>
<keyword evidence="5" id="KW-1185">Reference proteome</keyword>
<dbReference type="InterPro" id="IPR000182">
    <property type="entry name" value="GNAT_dom"/>
</dbReference>
<reference evidence="4 5" key="1">
    <citation type="submission" date="2021-01" db="EMBL/GenBank/DDBJ databases">
        <title>Genomic Encyclopedia of Type Strains, Phase IV (KMG-IV): sequencing the most valuable type-strain genomes for metagenomic binning, comparative biology and taxonomic classification.</title>
        <authorList>
            <person name="Goeker M."/>
        </authorList>
    </citation>
    <scope>NUCLEOTIDE SEQUENCE [LARGE SCALE GENOMIC DNA]</scope>
    <source>
        <strain evidence="4 5">DSM 25540</strain>
    </source>
</reference>
<keyword evidence="1 4" id="KW-0808">Transferase</keyword>
<dbReference type="Proteomes" id="UP000741863">
    <property type="component" value="Unassembled WGS sequence"/>
</dbReference>
<proteinExistence type="predicted"/>
<evidence type="ECO:0000259" key="3">
    <source>
        <dbReference type="PROSITE" id="PS51186"/>
    </source>
</evidence>
<dbReference type="PANTHER" id="PTHR43072:SF23">
    <property type="entry name" value="UPF0039 PROTEIN C11D3.02C"/>
    <property type="match status" value="1"/>
</dbReference>
<evidence type="ECO:0000313" key="4">
    <source>
        <dbReference type="EMBL" id="MBM7633156.1"/>
    </source>
</evidence>
<dbReference type="EMBL" id="JAFBEC010000006">
    <property type="protein sequence ID" value="MBM7633156.1"/>
    <property type="molecule type" value="Genomic_DNA"/>
</dbReference>
<dbReference type="SUPFAM" id="SSF55729">
    <property type="entry name" value="Acyl-CoA N-acyltransferases (Nat)"/>
    <property type="match status" value="1"/>
</dbReference>
<dbReference type="GO" id="GO:0102971">
    <property type="term" value="F:phosphinothricin N-acetyltransferase activity"/>
    <property type="evidence" value="ECO:0007669"/>
    <property type="project" value="UniProtKB-EC"/>
</dbReference>
<comment type="caution">
    <text evidence="4">The sequence shown here is derived from an EMBL/GenBank/DDBJ whole genome shotgun (WGS) entry which is preliminary data.</text>
</comment>
<dbReference type="PANTHER" id="PTHR43072">
    <property type="entry name" value="N-ACETYLTRANSFERASE"/>
    <property type="match status" value="1"/>
</dbReference>
<gene>
    <name evidence="4" type="ORF">JOD17_002250</name>
</gene>
<evidence type="ECO:0000313" key="5">
    <source>
        <dbReference type="Proteomes" id="UP000741863"/>
    </source>
</evidence>
<organism evidence="4 5">
    <name type="scientific">Geomicrobium sediminis</name>
    <dbReference type="NCBI Taxonomy" id="1347788"/>
    <lineage>
        <taxon>Bacteria</taxon>
        <taxon>Bacillati</taxon>
        <taxon>Bacillota</taxon>
        <taxon>Bacilli</taxon>
        <taxon>Bacillales</taxon>
        <taxon>Geomicrobium</taxon>
    </lineage>
</organism>
<accession>A0ABS2PDU6</accession>
<name>A0ABS2PDU6_9BACL</name>
<keyword evidence="2 4" id="KW-0012">Acyltransferase</keyword>
<dbReference type="Pfam" id="PF13420">
    <property type="entry name" value="Acetyltransf_4"/>
    <property type="match status" value="1"/>
</dbReference>
<dbReference type="EC" id="2.3.1.183" evidence="4"/>
<evidence type="ECO:0000256" key="1">
    <source>
        <dbReference type="ARBA" id="ARBA00022679"/>
    </source>
</evidence>
<evidence type="ECO:0000256" key="2">
    <source>
        <dbReference type="ARBA" id="ARBA00023315"/>
    </source>
</evidence>
<dbReference type="CDD" id="cd04301">
    <property type="entry name" value="NAT_SF"/>
    <property type="match status" value="1"/>
</dbReference>
<dbReference type="RefSeq" id="WP_204697719.1">
    <property type="nucleotide sequence ID" value="NZ_JAFBEC010000006.1"/>
</dbReference>
<sequence length="174" mass="20290">MIRKARKDDLQKILAIYNDAILQTTAVYNYQPETILEREKWYNQKLESGYPIFVCERSGEIAGFATYGAFRDWPAYQYTIEHSIYTDVNHRQKGVATNLLQAIIEYATNENYKTIIAGIDATNKGSIRLHQKFNFTHTGTMKNVGYKFERWLDLAFYQYMIDQSQVGKVQEACE</sequence>
<protein>
    <submittedName>
        <fullName evidence="4">Phosphinothricin acetyltransferase</fullName>
        <ecNumber evidence="4">2.3.1.183</ecNumber>
    </submittedName>
</protein>
<dbReference type="InterPro" id="IPR016181">
    <property type="entry name" value="Acyl_CoA_acyltransferase"/>
</dbReference>
<dbReference type="Gene3D" id="3.40.630.30">
    <property type="match status" value="1"/>
</dbReference>
<feature type="domain" description="N-acetyltransferase" evidence="3">
    <location>
        <begin position="1"/>
        <end position="153"/>
    </location>
</feature>